<sequence>MSMTSASGGMADTPDLGSGAARLGGSSPPSRILGSIHMGRISNWYPETGGI</sequence>
<protein>
    <submittedName>
        <fullName evidence="2">Uncharacterized protein</fullName>
    </submittedName>
</protein>
<dbReference type="AlphaFoldDB" id="X0VGQ9"/>
<gene>
    <name evidence="2" type="ORF">S01H1_37339</name>
</gene>
<evidence type="ECO:0000313" key="2">
    <source>
        <dbReference type="EMBL" id="GAG11658.1"/>
    </source>
</evidence>
<dbReference type="EMBL" id="BARS01023451">
    <property type="protein sequence ID" value="GAG11658.1"/>
    <property type="molecule type" value="Genomic_DNA"/>
</dbReference>
<reference evidence="2" key="1">
    <citation type="journal article" date="2014" name="Front. Microbiol.">
        <title>High frequency of phylogenetically diverse reductive dehalogenase-homologous genes in deep subseafloor sedimentary metagenomes.</title>
        <authorList>
            <person name="Kawai M."/>
            <person name="Futagami T."/>
            <person name="Toyoda A."/>
            <person name="Takaki Y."/>
            <person name="Nishi S."/>
            <person name="Hori S."/>
            <person name="Arai W."/>
            <person name="Tsubouchi T."/>
            <person name="Morono Y."/>
            <person name="Uchiyama I."/>
            <person name="Ito T."/>
            <person name="Fujiyama A."/>
            <person name="Inagaki F."/>
            <person name="Takami H."/>
        </authorList>
    </citation>
    <scope>NUCLEOTIDE SEQUENCE</scope>
    <source>
        <strain evidence="2">Expedition CK06-06</strain>
    </source>
</reference>
<feature type="region of interest" description="Disordered" evidence="1">
    <location>
        <begin position="1"/>
        <end position="34"/>
    </location>
</feature>
<proteinExistence type="predicted"/>
<feature type="compositionally biased region" description="Low complexity" evidence="1">
    <location>
        <begin position="16"/>
        <end position="30"/>
    </location>
</feature>
<organism evidence="2">
    <name type="scientific">marine sediment metagenome</name>
    <dbReference type="NCBI Taxonomy" id="412755"/>
    <lineage>
        <taxon>unclassified sequences</taxon>
        <taxon>metagenomes</taxon>
        <taxon>ecological metagenomes</taxon>
    </lineage>
</organism>
<comment type="caution">
    <text evidence="2">The sequence shown here is derived from an EMBL/GenBank/DDBJ whole genome shotgun (WGS) entry which is preliminary data.</text>
</comment>
<accession>X0VGQ9</accession>
<evidence type="ECO:0000256" key="1">
    <source>
        <dbReference type="SAM" id="MobiDB-lite"/>
    </source>
</evidence>
<name>X0VGQ9_9ZZZZ</name>